<evidence type="ECO:0000313" key="1">
    <source>
        <dbReference type="EMBL" id="EEG28480.1"/>
    </source>
</evidence>
<sequence>MQSPDGCAVAADSTLNCNNPVNVYLLTEFGMSLSFLQKKLSERFLTSHPIARRKA</sequence>
<dbReference type="EMBL" id="ACEC01000136">
    <property type="protein sequence ID" value="EEG28480.1"/>
    <property type="molecule type" value="Genomic_DNA"/>
</dbReference>
<reference evidence="1 2" key="2">
    <citation type="submission" date="2009-02" db="EMBL/GenBank/DDBJ databases">
        <title>Draft genome sequence of Clostridium methylpentosum (DSM 5476).</title>
        <authorList>
            <person name="Sudarsanam P."/>
            <person name="Ley R."/>
            <person name="Guruge J."/>
            <person name="Turnbaugh P.J."/>
            <person name="Mahowald M."/>
            <person name="Liep D."/>
            <person name="Gordon J."/>
        </authorList>
    </citation>
    <scope>NUCLEOTIDE SEQUENCE [LARGE SCALE GENOMIC DNA]</scope>
    <source>
        <strain evidence="1 2">DSM 5476</strain>
    </source>
</reference>
<gene>
    <name evidence="1" type="ORF">CLOSTMETH_03861</name>
</gene>
<evidence type="ECO:0000313" key="2">
    <source>
        <dbReference type="Proteomes" id="UP000003340"/>
    </source>
</evidence>
<name>C0EJ15_9FIRM</name>
<organism evidence="1 2">
    <name type="scientific">[Clostridium] methylpentosum DSM 5476</name>
    <dbReference type="NCBI Taxonomy" id="537013"/>
    <lineage>
        <taxon>Bacteria</taxon>
        <taxon>Bacillati</taxon>
        <taxon>Bacillota</taxon>
        <taxon>Clostridia</taxon>
        <taxon>Eubacteriales</taxon>
        <taxon>Oscillospiraceae</taxon>
        <taxon>Oscillospiraceae incertae sedis</taxon>
    </lineage>
</organism>
<keyword evidence="2" id="KW-1185">Reference proteome</keyword>
<comment type="caution">
    <text evidence="1">The sequence shown here is derived from an EMBL/GenBank/DDBJ whole genome shotgun (WGS) entry which is preliminary data.</text>
</comment>
<reference evidence="1 2" key="1">
    <citation type="submission" date="2009-01" db="EMBL/GenBank/DDBJ databases">
        <authorList>
            <person name="Fulton L."/>
            <person name="Clifton S."/>
            <person name="Fulton B."/>
            <person name="Xu J."/>
            <person name="Minx P."/>
            <person name="Pepin K.H."/>
            <person name="Johnson M."/>
            <person name="Bhonagiri V."/>
            <person name="Nash W.E."/>
            <person name="Mardis E.R."/>
            <person name="Wilson R.K."/>
        </authorList>
    </citation>
    <scope>NUCLEOTIDE SEQUENCE [LARGE SCALE GENOMIC DNA]</scope>
    <source>
        <strain evidence="1 2">DSM 5476</strain>
    </source>
</reference>
<protein>
    <submittedName>
        <fullName evidence="1">Uncharacterized protein</fullName>
    </submittedName>
</protein>
<dbReference type="AlphaFoldDB" id="C0EJ15"/>
<accession>C0EJ15</accession>
<dbReference type="HOGENOM" id="CLU_3024038_0_0_9"/>
<proteinExistence type="predicted"/>
<dbReference type="Proteomes" id="UP000003340">
    <property type="component" value="Unassembled WGS sequence"/>
</dbReference>